<sequence>MFYLLCPYTAAAQAASCDVSTYGKPEKRDCLTLFEKFTSSQNLQTRFFDEEQLRVDSDSTWPGVANVFEQPIVQLPRFYAMNTCNFALMPYTNPATRLANPLDISSWGIIKSYGNSLMQDCLEEKSAGGEIFIKSSTSMNPVLVIFMWASGANFETKLNQYENDPSFSPQLSLAEGGVNGTDGDGIRVA</sequence>
<protein>
    <submittedName>
        <fullName evidence="2">Uncharacterized protein</fullName>
    </submittedName>
</protein>
<name>A0A8H6CF17_9LECA</name>
<organism evidence="2 3">
    <name type="scientific">Letharia lupina</name>
    <dbReference type="NCBI Taxonomy" id="560253"/>
    <lineage>
        <taxon>Eukaryota</taxon>
        <taxon>Fungi</taxon>
        <taxon>Dikarya</taxon>
        <taxon>Ascomycota</taxon>
        <taxon>Pezizomycotina</taxon>
        <taxon>Lecanoromycetes</taxon>
        <taxon>OSLEUM clade</taxon>
        <taxon>Lecanoromycetidae</taxon>
        <taxon>Lecanorales</taxon>
        <taxon>Lecanorineae</taxon>
        <taxon>Parmeliaceae</taxon>
        <taxon>Letharia</taxon>
    </lineage>
</organism>
<comment type="caution">
    <text evidence="2">The sequence shown here is derived from an EMBL/GenBank/DDBJ whole genome shotgun (WGS) entry which is preliminary data.</text>
</comment>
<evidence type="ECO:0000256" key="1">
    <source>
        <dbReference type="SAM" id="MobiDB-lite"/>
    </source>
</evidence>
<dbReference type="EMBL" id="JACCJB010000012">
    <property type="protein sequence ID" value="KAF6222375.1"/>
    <property type="molecule type" value="Genomic_DNA"/>
</dbReference>
<evidence type="ECO:0000313" key="2">
    <source>
        <dbReference type="EMBL" id="KAF6222375.1"/>
    </source>
</evidence>
<dbReference type="GeneID" id="59329877"/>
<dbReference type="AlphaFoldDB" id="A0A8H6CF17"/>
<keyword evidence="3" id="KW-1185">Reference proteome</keyword>
<dbReference type="Proteomes" id="UP000593566">
    <property type="component" value="Unassembled WGS sequence"/>
</dbReference>
<proteinExistence type="predicted"/>
<feature type="region of interest" description="Disordered" evidence="1">
    <location>
        <begin position="170"/>
        <end position="189"/>
    </location>
</feature>
<dbReference type="RefSeq" id="XP_037151810.1">
    <property type="nucleotide sequence ID" value="XM_037292391.1"/>
</dbReference>
<evidence type="ECO:0000313" key="3">
    <source>
        <dbReference type="Proteomes" id="UP000593566"/>
    </source>
</evidence>
<gene>
    <name evidence="2" type="ORF">HO133_001461</name>
</gene>
<accession>A0A8H6CF17</accession>
<reference evidence="2 3" key="1">
    <citation type="journal article" date="2020" name="Genomics">
        <title>Complete, high-quality genomes from long-read metagenomic sequencing of two wolf lichen thalli reveals enigmatic genome architecture.</title>
        <authorList>
            <person name="McKenzie S.K."/>
            <person name="Walston R.F."/>
            <person name="Allen J.L."/>
        </authorList>
    </citation>
    <scope>NUCLEOTIDE SEQUENCE [LARGE SCALE GENOMIC DNA]</scope>
    <source>
        <strain evidence="2">WasteWater1</strain>
    </source>
</reference>